<dbReference type="PANTHER" id="PTHR47539:SF1">
    <property type="entry name" value="PENTATRICOPEPTIDE REPEAT-CONTAINING PROTEIN OTP51, CHLOROPLASTIC"/>
    <property type="match status" value="1"/>
</dbReference>
<proteinExistence type="predicted"/>
<dbReference type="GO" id="GO:0004519">
    <property type="term" value="F:endonuclease activity"/>
    <property type="evidence" value="ECO:0007669"/>
    <property type="project" value="InterPro"/>
</dbReference>
<evidence type="ECO:0000313" key="2">
    <source>
        <dbReference type="EMBL" id="OGN07988.1"/>
    </source>
</evidence>
<dbReference type="PANTHER" id="PTHR47539">
    <property type="entry name" value="PENTATRICOPEPTIDE REPEAT-CONTAINING PROTEIN OTP51, CHLOROPLASTIC"/>
    <property type="match status" value="1"/>
</dbReference>
<dbReference type="GO" id="GO:0045292">
    <property type="term" value="P:mRNA cis splicing, via spliceosome"/>
    <property type="evidence" value="ECO:0007669"/>
    <property type="project" value="TreeGrafter"/>
</dbReference>
<comment type="caution">
    <text evidence="2">The sequence shown here is derived from an EMBL/GenBank/DDBJ whole genome shotgun (WGS) entry which is preliminary data.</text>
</comment>
<dbReference type="EMBL" id="MGJP01000070">
    <property type="protein sequence ID" value="OGN07988.1"/>
    <property type="molecule type" value="Genomic_DNA"/>
</dbReference>
<organism evidence="2 3">
    <name type="scientific">Candidatus Yanofskybacteria bacterium RIFCSPHIGHO2_02_FULL_41_11</name>
    <dbReference type="NCBI Taxonomy" id="1802675"/>
    <lineage>
        <taxon>Bacteria</taxon>
        <taxon>Candidatus Yanofskyibacteriota</taxon>
    </lineage>
</organism>
<dbReference type="Gene3D" id="3.10.28.10">
    <property type="entry name" value="Homing endonucleases"/>
    <property type="match status" value="2"/>
</dbReference>
<dbReference type="GO" id="GO:0000373">
    <property type="term" value="P:Group II intron splicing"/>
    <property type="evidence" value="ECO:0007669"/>
    <property type="project" value="TreeGrafter"/>
</dbReference>
<dbReference type="SUPFAM" id="SSF55608">
    <property type="entry name" value="Homing endonucleases"/>
    <property type="match status" value="1"/>
</dbReference>
<sequence length="193" mass="22737">MDNTVGSLTQEQRSLVIGTLLGDGYLRIIPKRRDALLEINHSFTQKEYVDWKYKVLKSISASPPKARKGNGTRIAYRFYSKQLCELTMLYRLFYRNNRKIIPKSLILDPMNLAVWFMDDGSRCRTDDIYLNTQQFSIEDQKRLVKALRKLDLAATLNKDKQYYRLRFLKSSLPQLRTLLKDCIIPSMKYKIEL</sequence>
<dbReference type="InterPro" id="IPR004860">
    <property type="entry name" value="LAGLIDADG_dom"/>
</dbReference>
<dbReference type="Proteomes" id="UP000177167">
    <property type="component" value="Unassembled WGS sequence"/>
</dbReference>
<reference evidence="2 3" key="1">
    <citation type="journal article" date="2016" name="Nat. Commun.">
        <title>Thousands of microbial genomes shed light on interconnected biogeochemical processes in an aquifer system.</title>
        <authorList>
            <person name="Anantharaman K."/>
            <person name="Brown C.T."/>
            <person name="Hug L.A."/>
            <person name="Sharon I."/>
            <person name="Castelle C.J."/>
            <person name="Probst A.J."/>
            <person name="Thomas B.C."/>
            <person name="Singh A."/>
            <person name="Wilkins M.J."/>
            <person name="Karaoz U."/>
            <person name="Brodie E.L."/>
            <person name="Williams K.H."/>
            <person name="Hubbard S.S."/>
            <person name="Banfield J.F."/>
        </authorList>
    </citation>
    <scope>NUCLEOTIDE SEQUENCE [LARGE SCALE GENOMIC DNA]</scope>
</reference>
<gene>
    <name evidence="2" type="ORF">A3J46_04005</name>
</gene>
<dbReference type="InterPro" id="IPR027434">
    <property type="entry name" value="Homing_endonucl"/>
</dbReference>
<dbReference type="AlphaFoldDB" id="A0A1F8F5S5"/>
<protein>
    <recommendedName>
        <fullName evidence="1">Homing endonuclease LAGLIDADG domain-containing protein</fullName>
    </recommendedName>
</protein>
<dbReference type="Pfam" id="PF03161">
    <property type="entry name" value="LAGLIDADG_2"/>
    <property type="match status" value="1"/>
</dbReference>
<accession>A0A1F8F5S5</accession>
<feature type="domain" description="Homing endonuclease LAGLIDADG" evidence="1">
    <location>
        <begin position="13"/>
        <end position="174"/>
    </location>
</feature>
<dbReference type="InterPro" id="IPR052500">
    <property type="entry name" value="Chloro/Mito_RNA_Process"/>
</dbReference>
<name>A0A1F8F5S5_9BACT</name>
<dbReference type="GO" id="GO:0048564">
    <property type="term" value="P:photosystem I assembly"/>
    <property type="evidence" value="ECO:0007669"/>
    <property type="project" value="TreeGrafter"/>
</dbReference>
<evidence type="ECO:0000259" key="1">
    <source>
        <dbReference type="Pfam" id="PF03161"/>
    </source>
</evidence>
<evidence type="ECO:0000313" key="3">
    <source>
        <dbReference type="Proteomes" id="UP000177167"/>
    </source>
</evidence>